<evidence type="ECO:0000256" key="1">
    <source>
        <dbReference type="SAM" id="Phobius"/>
    </source>
</evidence>
<evidence type="ECO:0000313" key="2">
    <source>
        <dbReference type="EMBL" id="NMH24245.1"/>
    </source>
</evidence>
<dbReference type="Proteomes" id="UP000767947">
    <property type="component" value="Unassembled WGS sequence"/>
</dbReference>
<accession>A0ABX1QPY7</accession>
<feature type="transmembrane region" description="Helical" evidence="1">
    <location>
        <begin position="6"/>
        <end position="22"/>
    </location>
</feature>
<organism evidence="2 3">
    <name type="scientific">Flavobacterium solisilvae</name>
    <dbReference type="NCBI Taxonomy" id="1852019"/>
    <lineage>
        <taxon>Bacteria</taxon>
        <taxon>Pseudomonadati</taxon>
        <taxon>Bacteroidota</taxon>
        <taxon>Flavobacteriia</taxon>
        <taxon>Flavobacteriales</taxon>
        <taxon>Flavobacteriaceae</taxon>
        <taxon>Flavobacterium</taxon>
    </lineage>
</organism>
<name>A0ABX1QPY7_9FLAO</name>
<reference evidence="2 3" key="1">
    <citation type="submission" date="2020-02" db="EMBL/GenBank/DDBJ databases">
        <title>Flavobacterium sp. genome.</title>
        <authorList>
            <person name="Jung H.S."/>
            <person name="Baek J.H."/>
            <person name="Jeon C.O."/>
        </authorList>
    </citation>
    <scope>NUCLEOTIDE SEQUENCE [LARGE SCALE GENOMIC DNA]</scope>
    <source>
        <strain evidence="2 3">SE-s27</strain>
    </source>
</reference>
<keyword evidence="1" id="KW-0472">Membrane</keyword>
<evidence type="ECO:0000313" key="3">
    <source>
        <dbReference type="Proteomes" id="UP000767947"/>
    </source>
</evidence>
<keyword evidence="1" id="KW-0812">Transmembrane</keyword>
<keyword evidence="3" id="KW-1185">Reference proteome</keyword>
<protein>
    <submittedName>
        <fullName evidence="2">Uncharacterized protein</fullName>
    </submittedName>
</protein>
<sequence>MNQILFSIALYLVFIFLFFREMKLDHKRYLEADRLGDEHILREIDLFLKEKML</sequence>
<dbReference type="EMBL" id="JAAMPT010000197">
    <property type="protein sequence ID" value="NMH24245.1"/>
    <property type="molecule type" value="Genomic_DNA"/>
</dbReference>
<proteinExistence type="predicted"/>
<keyword evidence="1" id="KW-1133">Transmembrane helix</keyword>
<dbReference type="RefSeq" id="WP_169522834.1">
    <property type="nucleotide sequence ID" value="NZ_JAAMPT010000197.1"/>
</dbReference>
<gene>
    <name evidence="2" type="ORF">G6042_03075</name>
</gene>
<comment type="caution">
    <text evidence="2">The sequence shown here is derived from an EMBL/GenBank/DDBJ whole genome shotgun (WGS) entry which is preliminary data.</text>
</comment>